<organism evidence="2 3">
    <name type="scientific">Thlaspi arvense</name>
    <name type="common">Field penny-cress</name>
    <dbReference type="NCBI Taxonomy" id="13288"/>
    <lineage>
        <taxon>Eukaryota</taxon>
        <taxon>Viridiplantae</taxon>
        <taxon>Streptophyta</taxon>
        <taxon>Embryophyta</taxon>
        <taxon>Tracheophyta</taxon>
        <taxon>Spermatophyta</taxon>
        <taxon>Magnoliopsida</taxon>
        <taxon>eudicotyledons</taxon>
        <taxon>Gunneridae</taxon>
        <taxon>Pentapetalae</taxon>
        <taxon>rosids</taxon>
        <taxon>malvids</taxon>
        <taxon>Brassicales</taxon>
        <taxon>Brassicaceae</taxon>
        <taxon>Thlaspideae</taxon>
        <taxon>Thlaspi</taxon>
    </lineage>
</organism>
<proteinExistence type="predicted"/>
<dbReference type="SMART" id="SM00761">
    <property type="entry name" value="HDAC_interact"/>
    <property type="match status" value="1"/>
</dbReference>
<dbReference type="Proteomes" id="UP000836841">
    <property type="component" value="Chromosome 3"/>
</dbReference>
<dbReference type="EMBL" id="OU466859">
    <property type="protein sequence ID" value="CAH2052874.1"/>
    <property type="molecule type" value="Genomic_DNA"/>
</dbReference>
<feature type="non-terminal residue" evidence="2">
    <location>
        <position position="1"/>
    </location>
</feature>
<accession>A0AAU9S0J3</accession>
<dbReference type="GO" id="GO:0003714">
    <property type="term" value="F:transcription corepressor activity"/>
    <property type="evidence" value="ECO:0007669"/>
    <property type="project" value="InterPro"/>
</dbReference>
<evidence type="ECO:0000313" key="3">
    <source>
        <dbReference type="Proteomes" id="UP000836841"/>
    </source>
</evidence>
<dbReference type="PANTHER" id="PTHR12346">
    <property type="entry name" value="SIN3B-RELATED"/>
    <property type="match status" value="1"/>
</dbReference>
<protein>
    <recommendedName>
        <fullName evidence="1">Histone deacetylase interacting domain-containing protein</fullName>
    </recommendedName>
</protein>
<dbReference type="InterPro" id="IPR039774">
    <property type="entry name" value="Sin3-like"/>
</dbReference>
<sequence>MAYDEEELCKILTVCNIMDDKLSPSEMGNLISLIEDFDKHRISHSEFSESFKLLFEDTELEEDGKKTRFLQSNTREKSLKNTRMSKRLEQVTPSYMIIPEEARCPVQDTVLNNKCRLKRLDNGSGHNKLSKYQEAMATCEDEMFETDMVMGALRSAIDTAEKVMREEMRLEDVGVKFYRCIDQLYGGLDMSDIVREEHKKALPLISGRLKQKLDELTSKTEKWECGWKKIFQDNTTKQIKFDSKKPK</sequence>
<reference evidence="2 3" key="1">
    <citation type="submission" date="2022-03" db="EMBL/GenBank/DDBJ databases">
        <authorList>
            <person name="Nunn A."/>
            <person name="Chopra R."/>
            <person name="Nunn A."/>
            <person name="Contreras Garrido A."/>
        </authorList>
    </citation>
    <scope>NUCLEOTIDE SEQUENCE [LARGE SCALE GENOMIC DNA]</scope>
</reference>
<dbReference type="GO" id="GO:0000785">
    <property type="term" value="C:chromatin"/>
    <property type="evidence" value="ECO:0007669"/>
    <property type="project" value="TreeGrafter"/>
</dbReference>
<dbReference type="GO" id="GO:0000122">
    <property type="term" value="P:negative regulation of transcription by RNA polymerase II"/>
    <property type="evidence" value="ECO:0007669"/>
    <property type="project" value="TreeGrafter"/>
</dbReference>
<dbReference type="GO" id="GO:0000118">
    <property type="term" value="C:histone deacetylase complex"/>
    <property type="evidence" value="ECO:0007669"/>
    <property type="project" value="TreeGrafter"/>
</dbReference>
<dbReference type="Pfam" id="PF08295">
    <property type="entry name" value="Sin3_corepress"/>
    <property type="match status" value="1"/>
</dbReference>
<evidence type="ECO:0000313" key="2">
    <source>
        <dbReference type="EMBL" id="CAH2052874.1"/>
    </source>
</evidence>
<gene>
    <name evidence="2" type="ORF">TAV2_LOCUS10560</name>
</gene>
<dbReference type="PANTHER" id="PTHR12346:SF23">
    <property type="entry name" value="PAIRED AMPHIPATHIC HELIX SIN3-LIKE PROTEIN-RELATED"/>
    <property type="match status" value="1"/>
</dbReference>
<dbReference type="AlphaFoldDB" id="A0AAU9S0J3"/>
<name>A0AAU9S0J3_THLAR</name>
<dbReference type="InterPro" id="IPR013194">
    <property type="entry name" value="HDAC_interact_dom"/>
</dbReference>
<keyword evidence="3" id="KW-1185">Reference proteome</keyword>
<evidence type="ECO:0000259" key="1">
    <source>
        <dbReference type="SMART" id="SM00761"/>
    </source>
</evidence>
<feature type="domain" description="Histone deacetylase interacting" evidence="1">
    <location>
        <begin position="87"/>
        <end position="177"/>
    </location>
</feature>